<protein>
    <recommendedName>
        <fullName evidence="3">PemK-like protein</fullName>
    </recommendedName>
</protein>
<dbReference type="GO" id="GO:0003677">
    <property type="term" value="F:DNA binding"/>
    <property type="evidence" value="ECO:0007669"/>
    <property type="project" value="InterPro"/>
</dbReference>
<evidence type="ECO:0008006" key="3">
    <source>
        <dbReference type="Google" id="ProtNLM"/>
    </source>
</evidence>
<reference evidence="1 2" key="1">
    <citation type="submission" date="2016-12" db="EMBL/GenBank/DDBJ databases">
        <authorList>
            <person name="Song W.-J."/>
            <person name="Kurnit D.M."/>
        </authorList>
    </citation>
    <scope>NUCLEOTIDE SEQUENCE [LARGE SCALE GENOMIC DNA]</scope>
    <source>
        <strain evidence="1 2">DSM 30827</strain>
    </source>
</reference>
<dbReference type="EMBL" id="CP019688">
    <property type="protein sequence ID" value="AQQ15868.1"/>
    <property type="molecule type" value="Genomic_DNA"/>
</dbReference>
<gene>
    <name evidence="1" type="ORF">CGLAU_09585</name>
</gene>
<evidence type="ECO:0000313" key="2">
    <source>
        <dbReference type="Proteomes" id="UP000217209"/>
    </source>
</evidence>
<dbReference type="KEGG" id="cgv:CGLAU_09585"/>
<dbReference type="RefSeq" id="WP_198304915.1">
    <property type="nucleotide sequence ID" value="NZ_BAAAKB010000032.1"/>
</dbReference>
<proteinExistence type="predicted"/>
<dbReference type="Pfam" id="PF02452">
    <property type="entry name" value="PemK_toxin"/>
    <property type="match status" value="1"/>
</dbReference>
<accession>A0A1Q2HYE6</accession>
<keyword evidence="2" id="KW-1185">Reference proteome</keyword>
<dbReference type="InterPro" id="IPR003477">
    <property type="entry name" value="PemK-like"/>
</dbReference>
<name>A0A1Q2HYE6_9CORY</name>
<dbReference type="Proteomes" id="UP000217209">
    <property type="component" value="Chromosome"/>
</dbReference>
<dbReference type="AlphaFoldDB" id="A0A1Q2HYE6"/>
<evidence type="ECO:0000313" key="1">
    <source>
        <dbReference type="EMBL" id="AQQ15868.1"/>
    </source>
</evidence>
<organism evidence="1 2">
    <name type="scientific">Corynebacterium glaucum</name>
    <dbReference type="NCBI Taxonomy" id="187491"/>
    <lineage>
        <taxon>Bacteria</taxon>
        <taxon>Bacillati</taxon>
        <taxon>Actinomycetota</taxon>
        <taxon>Actinomycetes</taxon>
        <taxon>Mycobacteriales</taxon>
        <taxon>Corynebacteriaceae</taxon>
        <taxon>Corynebacterium</taxon>
    </lineage>
</organism>
<sequence>MSRRKFLRRKQRIGSLDQGLALLNERLASPNPQRRSRLAARVGVQPTSKIARNVYYAPDMDGNAEPGEVVWVTVPSQPPAERSMLVVGRDQHVVIGLLISPDKTHSEDPRWLGIGCGEWEASGEPCWVRLDKTIHVPEIDVHRRGTILPQLRFERIAARLRDRYDWG</sequence>